<dbReference type="EMBL" id="LR796766">
    <property type="protein sequence ID" value="CAB4164697.1"/>
    <property type="molecule type" value="Genomic_DNA"/>
</dbReference>
<reference evidence="1" key="1">
    <citation type="submission" date="2020-04" db="EMBL/GenBank/DDBJ databases">
        <authorList>
            <person name="Chiriac C."/>
            <person name="Salcher M."/>
            <person name="Ghai R."/>
            <person name="Kavagutti S V."/>
        </authorList>
    </citation>
    <scope>NUCLEOTIDE SEQUENCE</scope>
</reference>
<evidence type="ECO:0000313" key="1">
    <source>
        <dbReference type="EMBL" id="CAB4164697.1"/>
    </source>
</evidence>
<proteinExistence type="predicted"/>
<protein>
    <submittedName>
        <fullName evidence="1">Uncharacterized protein</fullName>
    </submittedName>
</protein>
<gene>
    <name evidence="1" type="ORF">UFOVP828_75</name>
</gene>
<organism evidence="1">
    <name type="scientific">uncultured Caudovirales phage</name>
    <dbReference type="NCBI Taxonomy" id="2100421"/>
    <lineage>
        <taxon>Viruses</taxon>
        <taxon>Duplodnaviria</taxon>
        <taxon>Heunggongvirae</taxon>
        <taxon>Uroviricota</taxon>
        <taxon>Caudoviricetes</taxon>
        <taxon>Peduoviridae</taxon>
        <taxon>Maltschvirus</taxon>
        <taxon>Maltschvirus maltsch</taxon>
    </lineage>
</organism>
<accession>A0A6J5P082</accession>
<name>A0A6J5P082_9CAUD</name>
<sequence>MANMHICEICGRDKKFFQTTCVVCWSRIEHPAYYTKINEIMSRDLEEVLNGK</sequence>